<proteinExistence type="predicted"/>
<organism evidence="1">
    <name type="scientific">bioreactor metagenome</name>
    <dbReference type="NCBI Taxonomy" id="1076179"/>
    <lineage>
        <taxon>unclassified sequences</taxon>
        <taxon>metagenomes</taxon>
        <taxon>ecological metagenomes</taxon>
    </lineage>
</organism>
<dbReference type="EMBL" id="VSSQ01050029">
    <property type="protein sequence ID" value="MPN04103.1"/>
    <property type="molecule type" value="Genomic_DNA"/>
</dbReference>
<gene>
    <name evidence="1" type="ORF">SDC9_151339</name>
</gene>
<reference evidence="1" key="1">
    <citation type="submission" date="2019-08" db="EMBL/GenBank/DDBJ databases">
        <authorList>
            <person name="Kucharzyk K."/>
            <person name="Murdoch R.W."/>
            <person name="Higgins S."/>
            <person name="Loffler F."/>
        </authorList>
    </citation>
    <scope>NUCLEOTIDE SEQUENCE</scope>
</reference>
<protein>
    <submittedName>
        <fullName evidence="1">Uncharacterized protein</fullName>
    </submittedName>
</protein>
<evidence type="ECO:0000313" key="1">
    <source>
        <dbReference type="EMBL" id="MPN04103.1"/>
    </source>
</evidence>
<name>A0A645EUA2_9ZZZZ</name>
<sequence>MGRPSKEMQTETYKEQANEVEFTFGIGKRVCMVDDVRAKLSDTANAWTAACFFVPCRNPANTHSKRYVAT</sequence>
<comment type="caution">
    <text evidence="1">The sequence shown here is derived from an EMBL/GenBank/DDBJ whole genome shotgun (WGS) entry which is preliminary data.</text>
</comment>
<accession>A0A645EUA2</accession>
<dbReference type="AlphaFoldDB" id="A0A645EUA2"/>